<dbReference type="Gene3D" id="3.40.50.150">
    <property type="entry name" value="Vaccinia Virus protein VP39"/>
    <property type="match status" value="1"/>
</dbReference>
<keyword evidence="2" id="KW-0808">Transferase</keyword>
<keyword evidence="3" id="KW-0949">S-adenosyl-L-methionine</keyword>
<dbReference type="InterPro" id="IPR016461">
    <property type="entry name" value="COMT-like"/>
</dbReference>
<evidence type="ECO:0000256" key="1">
    <source>
        <dbReference type="ARBA" id="ARBA00022603"/>
    </source>
</evidence>
<dbReference type="GO" id="GO:0008171">
    <property type="term" value="F:O-methyltransferase activity"/>
    <property type="evidence" value="ECO:0007669"/>
    <property type="project" value="InterPro"/>
</dbReference>
<dbReference type="InterPro" id="IPR001077">
    <property type="entry name" value="COMT_C"/>
</dbReference>
<evidence type="ECO:0000259" key="5">
    <source>
        <dbReference type="Pfam" id="PF00891"/>
    </source>
</evidence>
<accession>A0A819RCU9</accession>
<dbReference type="SUPFAM" id="SSF53335">
    <property type="entry name" value="S-adenosyl-L-methionine-dependent methyltransferases"/>
    <property type="match status" value="1"/>
</dbReference>
<evidence type="ECO:0000256" key="4">
    <source>
        <dbReference type="SAM" id="MobiDB-lite"/>
    </source>
</evidence>
<name>A0A819RCU9_9BILA</name>
<dbReference type="PANTHER" id="PTHR11746">
    <property type="entry name" value="O-METHYLTRANSFERASE"/>
    <property type="match status" value="1"/>
</dbReference>
<dbReference type="GO" id="GO:0032259">
    <property type="term" value="P:methylation"/>
    <property type="evidence" value="ECO:0007669"/>
    <property type="project" value="UniProtKB-KW"/>
</dbReference>
<dbReference type="Gene3D" id="1.10.10.10">
    <property type="entry name" value="Winged helix-like DNA-binding domain superfamily/Winged helix DNA-binding domain"/>
    <property type="match status" value="1"/>
</dbReference>
<dbReference type="Proteomes" id="UP000663842">
    <property type="component" value="Unassembled WGS sequence"/>
</dbReference>
<feature type="region of interest" description="Disordered" evidence="4">
    <location>
        <begin position="1000"/>
        <end position="1042"/>
    </location>
</feature>
<reference evidence="6" key="1">
    <citation type="submission" date="2021-02" db="EMBL/GenBank/DDBJ databases">
        <authorList>
            <person name="Nowell W R."/>
        </authorList>
    </citation>
    <scope>NUCLEOTIDE SEQUENCE</scope>
</reference>
<feature type="compositionally biased region" description="Polar residues" evidence="4">
    <location>
        <begin position="1023"/>
        <end position="1032"/>
    </location>
</feature>
<dbReference type="EMBL" id="CAJOBF010002681">
    <property type="protein sequence ID" value="CAF4050046.1"/>
    <property type="molecule type" value="Genomic_DNA"/>
</dbReference>
<evidence type="ECO:0000256" key="2">
    <source>
        <dbReference type="ARBA" id="ARBA00022679"/>
    </source>
</evidence>
<evidence type="ECO:0000313" key="7">
    <source>
        <dbReference type="Proteomes" id="UP000663842"/>
    </source>
</evidence>
<evidence type="ECO:0000256" key="3">
    <source>
        <dbReference type="ARBA" id="ARBA00022691"/>
    </source>
</evidence>
<comment type="caution">
    <text evidence="6">The sequence shown here is derived from an EMBL/GenBank/DDBJ whole genome shotgun (WGS) entry which is preliminary data.</text>
</comment>
<evidence type="ECO:0000313" key="6">
    <source>
        <dbReference type="EMBL" id="CAF4050046.1"/>
    </source>
</evidence>
<organism evidence="6 7">
    <name type="scientific">Rotaria magnacalcarata</name>
    <dbReference type="NCBI Taxonomy" id="392030"/>
    <lineage>
        <taxon>Eukaryota</taxon>
        <taxon>Metazoa</taxon>
        <taxon>Spiralia</taxon>
        <taxon>Gnathifera</taxon>
        <taxon>Rotifera</taxon>
        <taxon>Eurotatoria</taxon>
        <taxon>Bdelloidea</taxon>
        <taxon>Philodinida</taxon>
        <taxon>Philodinidae</taxon>
        <taxon>Rotaria</taxon>
    </lineage>
</organism>
<proteinExistence type="predicted"/>
<feature type="compositionally biased region" description="Acidic residues" evidence="4">
    <location>
        <begin position="1033"/>
        <end position="1042"/>
    </location>
</feature>
<sequence>MNSADIVLNIERGHQVDDEEEHEHVCTTPDNRLERIGHRCGNESFVIMSDDDYEQDITDDSDDVQSMHFGLSDEHRNQYGSALNHILADDRNTRQENFFSELISFIHSAKLNKKGTASLLSLLRSTTSLTINHIPKTTNALWQQLGVSFKYKTYYYCSTCFTELMQRDDSCPSCSIKNKPNSELCIFSINEELERVVRSNINLIQWYRLPQNQLIADIVNGEWYKRNRSDELQLTFMLSTDGKPIVKSKRTRTSVWPILGFLVEVPYPIRENINNAILLGLWHSPATPSCSLLLDKIVNSMKLLIATGFNIYINNIKSFFLFSIPISSIFIVGRRCPPPCSKHTLYQWQHFIEKPQQQRTQTNINLCAKKLDAVNKNVLGVIGSTPLSSILSIPLQSTFDDFHLVLEIHFRFLLSEWHNIIKQNPKAIIFINEFINEIKYPHSFNRRPTDFSNFHKWKASELRSFMLYIIMPLLIKLRLNIPNCFPEVFLSHFLLLYVYVRVLHNLTDLGDVLNMPMFIHFYLSKFSSLYDQCKELYSVHALVHLWQQVQQHGSLAFHSLFASESALQVFEKLSHGSVFLGEQISYWWCVFQQLHSKHVHYSPSLFTVHEIIEDNFIDLNNLARYRQEFDLSFNQKFGQFPDSSFKYYSRYKAGLITYHSLSYNRRGNSNSYSICIKDETTCTTSCLYYGEILFFFYMQEKPFIFLKRYINSKRKFSALLKPIEEISGWSVYIDRFHPIIMHSTSELVIYPCAAILYKCIFFRLDDHLTIKVMSKRITTSGSMTPGRIRKSPPVSSNTQRAFEYDMDDFEADENEFDGNYPIIRDVPFYSQQQGQSSIQISNHNKNTGFYYTPQTKRKRVQDQVADSPDSFKEQLDLLQNILKDVNRKVDILNTKEDAFQKKLDHVHQHLGSLIRKGNKNPTPNEPPEYNKKNLLAEPIGPTPGCLMKRLVNQLFNKEEIMEGKHEADNERTQKIKEAVQAYFFQGGEEKLTGFWDNEGKITRGNQRRGHVHRNKPFPEKQIKTTSRTTTDDNAGEESVADADTPESTIVDFSMAGQEKDLILSPLVIDGLPKYMSFGFHRCMERAVWTFAELGIADLMAAHKVSLTATELSQLNGNHWNAEFLYRLLRAVADADIVKELSVSDLNSQCDICPERVNHFQLTDNGLFLTSNHPSKARDLIRLELGPIVHRASEYQPRLIQHGTKYGNSFEQAFQCGLFDYLGKDENKEYSTIFNNAMIAYSNDCIQAICSLVDFSHFEKLVDIAGGFGSVLSFLLEKHPTLNGIVFDLAHVIKDAHEQHPNEFQKRNIEPNRYQFVSGDMFKSETIPQSDSYILKFIIHDWNDEDAVMILKNILTANKSGPPRSITVFIVEMVILPNERHNWFARIMDIEMLSLLNAKERTTAEYVKLLKESGYELKKLYRTDGPYSIIEATGTTVTSN</sequence>
<dbReference type="PROSITE" id="PS51683">
    <property type="entry name" value="SAM_OMT_II"/>
    <property type="match status" value="1"/>
</dbReference>
<dbReference type="InterPro" id="IPR036388">
    <property type="entry name" value="WH-like_DNA-bd_sf"/>
</dbReference>
<keyword evidence="1" id="KW-0489">Methyltransferase</keyword>
<feature type="compositionally biased region" description="Basic residues" evidence="4">
    <location>
        <begin position="1005"/>
        <end position="1015"/>
    </location>
</feature>
<dbReference type="Pfam" id="PF00891">
    <property type="entry name" value="Methyltransf_2"/>
    <property type="match status" value="1"/>
</dbReference>
<protein>
    <recommendedName>
        <fullName evidence="5">O-methyltransferase C-terminal domain-containing protein</fullName>
    </recommendedName>
</protein>
<dbReference type="InterPro" id="IPR029063">
    <property type="entry name" value="SAM-dependent_MTases_sf"/>
</dbReference>
<gene>
    <name evidence="6" type="ORF">UXM345_LOCUS19163</name>
</gene>
<feature type="domain" description="O-methyltransferase C-terminal" evidence="5">
    <location>
        <begin position="1207"/>
        <end position="1415"/>
    </location>
</feature>